<dbReference type="STRING" id="559304.G8YTH8"/>
<dbReference type="CDD" id="cd12263">
    <property type="entry name" value="RRM_ABT1_like"/>
    <property type="match status" value="1"/>
</dbReference>
<sequence>MAKHSKSEMTASADRKIGHKKSEKRAPSEELKFGDAHSENDDDDSNESEEVGFDSDDDDNKVDVRAKKTTVDAFEEESDREDESDGLDDEHDADDDMKKDKSSVGTDASSDAAQRNGSESDDGVDLTGMGDFSGKRSKKLKKLSPEELVKEQKRIKKTGVCYLSSIPPYMKPVKLRSILSKFGKIDRLFLKPEDPTSYSKRVKYGGNKKKKYEEGWVEFVNKKDAKLCATTLNGNKIGGKKTSYYYDDILNIKYLSNFKWFDLTQQIARENEIRQAKLQVELSQESKLNKSFVRNIEKSKMINNIQKKRKSSEEHADGEIERKRRNNIKQRDVTSTRASASDELKKKAEPDKKLTNVLSKIF</sequence>
<evidence type="ECO:0000313" key="11">
    <source>
        <dbReference type="Proteomes" id="UP000005222"/>
    </source>
</evidence>
<dbReference type="GO" id="GO:0000480">
    <property type="term" value="P:endonucleolytic cleavage in 5'-ETS of tricistronic rRNA transcript (SSU-rRNA, 5.8S rRNA, LSU-rRNA)"/>
    <property type="evidence" value="ECO:0007669"/>
    <property type="project" value="TreeGrafter"/>
</dbReference>
<keyword evidence="11" id="KW-1185">Reference proteome</keyword>
<feature type="compositionally biased region" description="Basic and acidic residues" evidence="8">
    <location>
        <begin position="329"/>
        <end position="349"/>
    </location>
</feature>
<feature type="compositionally biased region" description="Acidic residues" evidence="8">
    <location>
        <begin position="73"/>
        <end position="95"/>
    </location>
</feature>
<dbReference type="InParanoid" id="G8YTH8"/>
<organism evidence="10 11">
    <name type="scientific">Pichia sorbitophila (strain ATCC MYA-4447 / BCRC 22081 / CBS 7064 / NBRC 10061 / NRRL Y-12695)</name>
    <name type="common">Hybrid yeast</name>
    <dbReference type="NCBI Taxonomy" id="559304"/>
    <lineage>
        <taxon>Eukaryota</taxon>
        <taxon>Fungi</taxon>
        <taxon>Dikarya</taxon>
        <taxon>Ascomycota</taxon>
        <taxon>Saccharomycotina</taxon>
        <taxon>Pichiomycetes</taxon>
        <taxon>Debaryomycetaceae</taxon>
        <taxon>Millerozyma</taxon>
    </lineage>
</organism>
<evidence type="ECO:0000256" key="6">
    <source>
        <dbReference type="ARBA" id="ARBA00023242"/>
    </source>
</evidence>
<reference evidence="10 11" key="1">
    <citation type="journal article" date="2012" name="G3 (Bethesda)">
        <title>Pichia sorbitophila, an interspecies yeast hybrid reveals early steps of genome resolution following polyploidization.</title>
        <authorList>
            <person name="Leh Louis V."/>
            <person name="Despons L."/>
            <person name="Friedrich A."/>
            <person name="Martin T."/>
            <person name="Durrens P."/>
            <person name="Casaregola S."/>
            <person name="Neuveglise C."/>
            <person name="Fairhead C."/>
            <person name="Marck C."/>
            <person name="Cruz J.A."/>
            <person name="Straub M.L."/>
            <person name="Kugler V."/>
            <person name="Sacerdot C."/>
            <person name="Uzunov Z."/>
            <person name="Thierry A."/>
            <person name="Weiss S."/>
            <person name="Bleykasten C."/>
            <person name="De Montigny J."/>
            <person name="Jacques N."/>
            <person name="Jung P."/>
            <person name="Lemaire M."/>
            <person name="Mallet S."/>
            <person name="Morel G."/>
            <person name="Richard G.F."/>
            <person name="Sarkar A."/>
            <person name="Savel G."/>
            <person name="Schacherer J."/>
            <person name="Seret M.L."/>
            <person name="Talla E."/>
            <person name="Samson G."/>
            <person name="Jubin C."/>
            <person name="Poulain J."/>
            <person name="Vacherie B."/>
            <person name="Barbe V."/>
            <person name="Pelletier E."/>
            <person name="Sherman D.J."/>
            <person name="Westhof E."/>
            <person name="Weissenbach J."/>
            <person name="Baret P.V."/>
            <person name="Wincker P."/>
            <person name="Gaillardin C."/>
            <person name="Dujon B."/>
            <person name="Souciet J.L."/>
        </authorList>
    </citation>
    <scope>NUCLEOTIDE SEQUENCE [LARGE SCALE GENOMIC DNA]</scope>
    <source>
        <strain evidence="11">ATCC MYA-4447 / BCRC 22081 / CBS 7064 / NBRC 10061 / NRRL Y-12695</strain>
    </source>
</reference>
<feature type="compositionally biased region" description="Basic and acidic residues" evidence="8">
    <location>
        <begin position="24"/>
        <end position="39"/>
    </location>
</feature>
<dbReference type="Pfam" id="PF00076">
    <property type="entry name" value="RRM_1"/>
    <property type="match status" value="1"/>
</dbReference>
<dbReference type="InterPro" id="IPR012677">
    <property type="entry name" value="Nucleotide-bd_a/b_plait_sf"/>
</dbReference>
<dbReference type="Proteomes" id="UP000005222">
    <property type="component" value="Chromosome B"/>
</dbReference>
<keyword evidence="5" id="KW-0694">RNA-binding</keyword>
<evidence type="ECO:0000256" key="1">
    <source>
        <dbReference type="ARBA" id="ARBA00004604"/>
    </source>
</evidence>
<dbReference type="InterPro" id="IPR000504">
    <property type="entry name" value="RRM_dom"/>
</dbReference>
<dbReference type="GO" id="GO:0003723">
    <property type="term" value="F:RNA binding"/>
    <property type="evidence" value="ECO:0007669"/>
    <property type="project" value="UniProtKB-KW"/>
</dbReference>
<feature type="region of interest" description="Disordered" evidence="8">
    <location>
        <begin position="303"/>
        <end position="349"/>
    </location>
</feature>
<evidence type="ECO:0000256" key="7">
    <source>
        <dbReference type="ARBA" id="ARBA00032634"/>
    </source>
</evidence>
<dbReference type="GO" id="GO:0005730">
    <property type="term" value="C:nucleolus"/>
    <property type="evidence" value="ECO:0007669"/>
    <property type="project" value="UniProtKB-SubCell"/>
</dbReference>
<dbReference type="GO" id="GO:0034462">
    <property type="term" value="P:small-subunit processome assembly"/>
    <property type="evidence" value="ECO:0007669"/>
    <property type="project" value="TreeGrafter"/>
</dbReference>
<proteinExistence type="inferred from homology"/>
<evidence type="ECO:0000313" key="10">
    <source>
        <dbReference type="EMBL" id="CCE73229.1"/>
    </source>
</evidence>
<dbReference type="InterPro" id="IPR034353">
    <property type="entry name" value="ABT1/ESF2_RRM"/>
</dbReference>
<dbReference type="InterPro" id="IPR035979">
    <property type="entry name" value="RBD_domain_sf"/>
</dbReference>
<feature type="region of interest" description="Disordered" evidence="8">
    <location>
        <begin position="1"/>
        <end position="145"/>
    </location>
</feature>
<dbReference type="OMA" id="RYDSNEA"/>
<dbReference type="GO" id="GO:0000472">
    <property type="term" value="P:endonucleolytic cleavage to generate mature 5'-end of SSU-rRNA from (SSU-rRNA, 5.8S rRNA, LSU-rRNA)"/>
    <property type="evidence" value="ECO:0007669"/>
    <property type="project" value="TreeGrafter"/>
</dbReference>
<comment type="similarity">
    <text evidence="2">Belongs to the ESF2/ABP1 family.</text>
</comment>
<evidence type="ECO:0000256" key="3">
    <source>
        <dbReference type="ARBA" id="ARBA00013906"/>
    </source>
</evidence>
<feature type="compositionally biased region" description="Polar residues" evidence="8">
    <location>
        <begin position="104"/>
        <end position="117"/>
    </location>
</feature>
<protein>
    <recommendedName>
        <fullName evidence="3">Pre-rRNA-processing protein ESF2</fullName>
    </recommendedName>
    <alternativeName>
        <fullName evidence="7">18S rRNA factor 2</fullName>
    </alternativeName>
    <alternativeName>
        <fullName evidence="4">Pre-rRNA-processing protein esf2</fullName>
    </alternativeName>
</protein>
<feature type="domain" description="RRM" evidence="9">
    <location>
        <begin position="162"/>
        <end position="241"/>
    </location>
</feature>
<feature type="compositionally biased region" description="Basic and acidic residues" evidence="8">
    <location>
        <begin position="61"/>
        <end position="70"/>
    </location>
</feature>
<evidence type="ECO:0000256" key="2">
    <source>
        <dbReference type="ARBA" id="ARBA00005819"/>
    </source>
</evidence>
<evidence type="ECO:0000256" key="8">
    <source>
        <dbReference type="SAM" id="MobiDB-lite"/>
    </source>
</evidence>
<dbReference type="eggNOG" id="KOG3152">
    <property type="taxonomic scope" value="Eukaryota"/>
</dbReference>
<dbReference type="FunCoup" id="G8YTH8">
    <property type="interactions" value="1578"/>
</dbReference>
<dbReference type="Gene3D" id="3.30.70.330">
    <property type="match status" value="1"/>
</dbReference>
<gene>
    <name evidence="10" type="primary">Piso0_000258</name>
    <name evidence="10" type="ORF">GNLVRS01_PISO0B05457g</name>
</gene>
<comment type="subcellular location">
    <subcellularLocation>
        <location evidence="1">Nucleus</location>
        <location evidence="1">Nucleolus</location>
    </subcellularLocation>
</comment>
<dbReference type="HOGENOM" id="CLU_054086_0_0_1"/>
<evidence type="ECO:0000256" key="5">
    <source>
        <dbReference type="ARBA" id="ARBA00022884"/>
    </source>
</evidence>
<feature type="compositionally biased region" description="Basic and acidic residues" evidence="8">
    <location>
        <begin position="311"/>
        <end position="322"/>
    </location>
</feature>
<accession>G8YTH8</accession>
<keyword evidence="6" id="KW-0539">Nucleus</keyword>
<feature type="compositionally biased region" description="Acidic residues" evidence="8">
    <location>
        <begin position="40"/>
        <end position="60"/>
    </location>
</feature>
<evidence type="ECO:0000259" key="9">
    <source>
        <dbReference type="Pfam" id="PF00076"/>
    </source>
</evidence>
<dbReference type="PANTHER" id="PTHR12311">
    <property type="entry name" value="ACTIVATOR OF BASAL TRANSCRIPTION 1"/>
    <property type="match status" value="1"/>
</dbReference>
<dbReference type="OrthoDB" id="287393at2759"/>
<dbReference type="PANTHER" id="PTHR12311:SF7">
    <property type="entry name" value="ACTIVATOR OF BASAL TRANSCRIPTION 1"/>
    <property type="match status" value="1"/>
</dbReference>
<name>G8YTH8_PICSO</name>
<dbReference type="InterPro" id="IPR039119">
    <property type="entry name" value="ABT1/Esf2"/>
</dbReference>
<dbReference type="AlphaFoldDB" id="G8YTH8"/>
<dbReference type="EMBL" id="FO082058">
    <property type="protein sequence ID" value="CCE73229.1"/>
    <property type="molecule type" value="Genomic_DNA"/>
</dbReference>
<dbReference type="GO" id="GO:0000447">
    <property type="term" value="P:endonucleolytic cleavage in ITS1 to separate SSU-rRNA from 5.8S rRNA and LSU-rRNA from tricistronic rRNA transcript (SSU-rRNA, 5.8S rRNA, LSU-rRNA)"/>
    <property type="evidence" value="ECO:0007669"/>
    <property type="project" value="TreeGrafter"/>
</dbReference>
<dbReference type="SUPFAM" id="SSF54928">
    <property type="entry name" value="RNA-binding domain, RBD"/>
    <property type="match status" value="1"/>
</dbReference>
<evidence type="ECO:0000256" key="4">
    <source>
        <dbReference type="ARBA" id="ARBA00021800"/>
    </source>
</evidence>